<dbReference type="Proteomes" id="UP000789901">
    <property type="component" value="Unassembled WGS sequence"/>
</dbReference>
<feature type="chain" id="PRO_5045198220" evidence="1">
    <location>
        <begin position="17"/>
        <end position="41"/>
    </location>
</feature>
<gene>
    <name evidence="2" type="ORF">GMARGA_LOCUS35901</name>
</gene>
<keyword evidence="3" id="KW-1185">Reference proteome</keyword>
<evidence type="ECO:0000313" key="3">
    <source>
        <dbReference type="Proteomes" id="UP000789901"/>
    </source>
</evidence>
<evidence type="ECO:0000256" key="1">
    <source>
        <dbReference type="SAM" id="SignalP"/>
    </source>
</evidence>
<dbReference type="EMBL" id="CAJVQB010068494">
    <property type="protein sequence ID" value="CAG8842281.1"/>
    <property type="molecule type" value="Genomic_DNA"/>
</dbReference>
<keyword evidence="1" id="KW-0732">Signal</keyword>
<comment type="caution">
    <text evidence="2">The sequence shown here is derived from an EMBL/GenBank/DDBJ whole genome shotgun (WGS) entry which is preliminary data.</text>
</comment>
<organism evidence="2 3">
    <name type="scientific">Gigaspora margarita</name>
    <dbReference type="NCBI Taxonomy" id="4874"/>
    <lineage>
        <taxon>Eukaryota</taxon>
        <taxon>Fungi</taxon>
        <taxon>Fungi incertae sedis</taxon>
        <taxon>Mucoromycota</taxon>
        <taxon>Glomeromycotina</taxon>
        <taxon>Glomeromycetes</taxon>
        <taxon>Diversisporales</taxon>
        <taxon>Gigasporaceae</taxon>
        <taxon>Gigaspora</taxon>
    </lineage>
</organism>
<sequence>MLFVITIDLIRLLAFANKNVMTTVSSDHVVSSKLCDPTVKQ</sequence>
<feature type="signal peptide" evidence="1">
    <location>
        <begin position="1"/>
        <end position="16"/>
    </location>
</feature>
<proteinExistence type="predicted"/>
<evidence type="ECO:0000313" key="2">
    <source>
        <dbReference type="EMBL" id="CAG8842281.1"/>
    </source>
</evidence>
<reference evidence="2 3" key="1">
    <citation type="submission" date="2021-06" db="EMBL/GenBank/DDBJ databases">
        <authorList>
            <person name="Kallberg Y."/>
            <person name="Tangrot J."/>
            <person name="Rosling A."/>
        </authorList>
    </citation>
    <scope>NUCLEOTIDE SEQUENCE [LARGE SCALE GENOMIC DNA]</scope>
    <source>
        <strain evidence="2 3">120-4 pot B 10/14</strain>
    </source>
</reference>
<protein>
    <submittedName>
        <fullName evidence="2">5069_t:CDS:1</fullName>
    </submittedName>
</protein>
<feature type="non-terminal residue" evidence="2">
    <location>
        <position position="41"/>
    </location>
</feature>
<accession>A0ABN7WWV6</accession>
<name>A0ABN7WWV6_GIGMA</name>